<dbReference type="Proteomes" id="UP000276133">
    <property type="component" value="Unassembled WGS sequence"/>
</dbReference>
<evidence type="ECO:0000313" key="1">
    <source>
        <dbReference type="EMBL" id="RMZ96379.1"/>
    </source>
</evidence>
<protein>
    <submittedName>
        <fullName evidence="1">Uncharacterized protein</fullName>
    </submittedName>
</protein>
<organism evidence="1 2">
    <name type="scientific">Brachionus plicatilis</name>
    <name type="common">Marine rotifer</name>
    <name type="synonym">Brachionus muelleri</name>
    <dbReference type="NCBI Taxonomy" id="10195"/>
    <lineage>
        <taxon>Eukaryota</taxon>
        <taxon>Metazoa</taxon>
        <taxon>Spiralia</taxon>
        <taxon>Gnathifera</taxon>
        <taxon>Rotifera</taxon>
        <taxon>Eurotatoria</taxon>
        <taxon>Monogononta</taxon>
        <taxon>Pseudotrocha</taxon>
        <taxon>Ploima</taxon>
        <taxon>Brachionidae</taxon>
        <taxon>Brachionus</taxon>
    </lineage>
</organism>
<sequence length="64" mass="7629">MTSQNDQKSNIKIIIKYPNFFRFFIPLMDRDQMTIHKQYQLLTVGTGLKVNQQIKTVFKLCIIH</sequence>
<name>A0A3M7PBN3_BRAPC</name>
<dbReference type="EMBL" id="REGN01012246">
    <property type="protein sequence ID" value="RMZ96379.1"/>
    <property type="molecule type" value="Genomic_DNA"/>
</dbReference>
<accession>A0A3M7PBN3</accession>
<dbReference type="AlphaFoldDB" id="A0A3M7PBN3"/>
<reference evidence="1 2" key="1">
    <citation type="journal article" date="2018" name="Sci. Rep.">
        <title>Genomic signatures of local adaptation to the degree of environmental predictability in rotifers.</title>
        <authorList>
            <person name="Franch-Gras L."/>
            <person name="Hahn C."/>
            <person name="Garcia-Roger E.M."/>
            <person name="Carmona M.J."/>
            <person name="Serra M."/>
            <person name="Gomez A."/>
        </authorList>
    </citation>
    <scope>NUCLEOTIDE SEQUENCE [LARGE SCALE GENOMIC DNA]</scope>
    <source>
        <strain evidence="1">HYR1</strain>
    </source>
</reference>
<gene>
    <name evidence="1" type="ORF">BpHYR1_049584</name>
</gene>
<proteinExistence type="predicted"/>
<keyword evidence="2" id="KW-1185">Reference proteome</keyword>
<comment type="caution">
    <text evidence="1">The sequence shown here is derived from an EMBL/GenBank/DDBJ whole genome shotgun (WGS) entry which is preliminary data.</text>
</comment>
<evidence type="ECO:0000313" key="2">
    <source>
        <dbReference type="Proteomes" id="UP000276133"/>
    </source>
</evidence>